<dbReference type="PANTHER" id="PTHR33048:SF47">
    <property type="entry name" value="INTEGRAL MEMBRANE PROTEIN-RELATED"/>
    <property type="match status" value="1"/>
</dbReference>
<sequence length="215" mass="24044">MASEIANEPLQKATFIVAILGTALSILATVLRFIATKRAARKLSWEDWFAVLATLFFIAYVVPLLWQLIFLNGRSLMKLPMVDLVKVIKAGYVSAAQYCLQQLFAKLSLLLLYYRIFSSSRVFVRWVYFLGTVQVIWSIATYIIHYVECIPPQKIWTPTLPGPCIDNTAFLVGGETVNSLVDFALVGLAIWVVQSLQMKTSVKLKLAAIFAFGGL</sequence>
<dbReference type="InterPro" id="IPR049326">
    <property type="entry name" value="Rhodopsin_dom_fungi"/>
</dbReference>
<name>A0ABR3WBK1_9PEZI</name>
<dbReference type="Pfam" id="PF20684">
    <property type="entry name" value="Fung_rhodopsin"/>
    <property type="match status" value="1"/>
</dbReference>
<evidence type="ECO:0000313" key="8">
    <source>
        <dbReference type="EMBL" id="KAL1858094.1"/>
    </source>
</evidence>
<accession>A0ABR3WBK1</accession>
<feature type="transmembrane region" description="Helical" evidence="6">
    <location>
        <begin position="47"/>
        <end position="70"/>
    </location>
</feature>
<reference evidence="8 9" key="1">
    <citation type="journal article" date="2024" name="IMA Fungus">
        <title>IMA Genome - F19 : A genome assembly and annotation guide to empower mycologists, including annotated draft genome sequences of Ceratocystis pirilliformis, Diaporthe australafricana, Fusarium ophioides, Paecilomyces lecythidis, and Sporothrix stenoceras.</title>
        <authorList>
            <person name="Aylward J."/>
            <person name="Wilson A.M."/>
            <person name="Visagie C.M."/>
            <person name="Spraker J."/>
            <person name="Barnes I."/>
            <person name="Buitendag C."/>
            <person name="Ceriani C."/>
            <person name="Del Mar Angel L."/>
            <person name="du Plessis D."/>
            <person name="Fuchs T."/>
            <person name="Gasser K."/>
            <person name="Kramer D."/>
            <person name="Li W."/>
            <person name="Munsamy K."/>
            <person name="Piso A."/>
            <person name="Price J.L."/>
            <person name="Sonnekus B."/>
            <person name="Thomas C."/>
            <person name="van der Nest A."/>
            <person name="van Dijk A."/>
            <person name="van Heerden A."/>
            <person name="van Vuuren N."/>
            <person name="Yilmaz N."/>
            <person name="Duong T.A."/>
            <person name="van der Merwe N.A."/>
            <person name="Wingfield M.J."/>
            <person name="Wingfield B.D."/>
        </authorList>
    </citation>
    <scope>NUCLEOTIDE SEQUENCE [LARGE SCALE GENOMIC DNA]</scope>
    <source>
        <strain evidence="8 9">CMW 18300</strain>
    </source>
</reference>
<feature type="domain" description="Rhodopsin" evidence="7">
    <location>
        <begin position="31"/>
        <end position="214"/>
    </location>
</feature>
<dbReference type="EMBL" id="JAWRVE010000108">
    <property type="protein sequence ID" value="KAL1858094.1"/>
    <property type="molecule type" value="Genomic_DNA"/>
</dbReference>
<dbReference type="PANTHER" id="PTHR33048">
    <property type="entry name" value="PTH11-LIKE INTEGRAL MEMBRANE PROTEIN (AFU_ORTHOLOGUE AFUA_5G11245)"/>
    <property type="match status" value="1"/>
</dbReference>
<keyword evidence="4 6" id="KW-0472">Membrane</keyword>
<feature type="transmembrane region" description="Helical" evidence="6">
    <location>
        <begin position="126"/>
        <end position="147"/>
    </location>
</feature>
<evidence type="ECO:0000256" key="6">
    <source>
        <dbReference type="SAM" id="Phobius"/>
    </source>
</evidence>
<feature type="transmembrane region" description="Helical" evidence="6">
    <location>
        <begin position="90"/>
        <end position="114"/>
    </location>
</feature>
<protein>
    <recommendedName>
        <fullName evidence="7">Rhodopsin domain-containing protein</fullName>
    </recommendedName>
</protein>
<dbReference type="Proteomes" id="UP001583177">
    <property type="component" value="Unassembled WGS sequence"/>
</dbReference>
<feature type="transmembrane region" description="Helical" evidence="6">
    <location>
        <begin position="15"/>
        <end position="35"/>
    </location>
</feature>
<gene>
    <name evidence="8" type="ORF">Daus18300_010095</name>
</gene>
<evidence type="ECO:0000256" key="1">
    <source>
        <dbReference type="ARBA" id="ARBA00004141"/>
    </source>
</evidence>
<dbReference type="InterPro" id="IPR052337">
    <property type="entry name" value="SAT4-like"/>
</dbReference>
<evidence type="ECO:0000256" key="3">
    <source>
        <dbReference type="ARBA" id="ARBA00022989"/>
    </source>
</evidence>
<comment type="caution">
    <text evidence="8">The sequence shown here is derived from an EMBL/GenBank/DDBJ whole genome shotgun (WGS) entry which is preliminary data.</text>
</comment>
<evidence type="ECO:0000313" key="9">
    <source>
        <dbReference type="Proteomes" id="UP001583177"/>
    </source>
</evidence>
<evidence type="ECO:0000259" key="7">
    <source>
        <dbReference type="Pfam" id="PF20684"/>
    </source>
</evidence>
<feature type="transmembrane region" description="Helical" evidence="6">
    <location>
        <begin position="167"/>
        <end position="193"/>
    </location>
</feature>
<keyword evidence="2 6" id="KW-0812">Transmembrane</keyword>
<keyword evidence="9" id="KW-1185">Reference proteome</keyword>
<evidence type="ECO:0000256" key="2">
    <source>
        <dbReference type="ARBA" id="ARBA00022692"/>
    </source>
</evidence>
<evidence type="ECO:0000256" key="4">
    <source>
        <dbReference type="ARBA" id="ARBA00023136"/>
    </source>
</evidence>
<keyword evidence="3 6" id="KW-1133">Transmembrane helix</keyword>
<comment type="similarity">
    <text evidence="5">Belongs to the SAT4 family.</text>
</comment>
<organism evidence="8 9">
    <name type="scientific">Diaporthe australafricana</name>
    <dbReference type="NCBI Taxonomy" id="127596"/>
    <lineage>
        <taxon>Eukaryota</taxon>
        <taxon>Fungi</taxon>
        <taxon>Dikarya</taxon>
        <taxon>Ascomycota</taxon>
        <taxon>Pezizomycotina</taxon>
        <taxon>Sordariomycetes</taxon>
        <taxon>Sordariomycetidae</taxon>
        <taxon>Diaporthales</taxon>
        <taxon>Diaporthaceae</taxon>
        <taxon>Diaporthe</taxon>
    </lineage>
</organism>
<comment type="subcellular location">
    <subcellularLocation>
        <location evidence="1">Membrane</location>
        <topology evidence="1">Multi-pass membrane protein</topology>
    </subcellularLocation>
</comment>
<evidence type="ECO:0000256" key="5">
    <source>
        <dbReference type="ARBA" id="ARBA00038359"/>
    </source>
</evidence>
<proteinExistence type="inferred from homology"/>